<name>A0A0H3I0S5_PECPM</name>
<feature type="transmembrane region" description="Helical" evidence="1">
    <location>
        <begin position="12"/>
        <end position="29"/>
    </location>
</feature>
<dbReference type="KEGG" id="pec:W5S_1194"/>
<proteinExistence type="predicted"/>
<accession>A0A0H3I0S5</accession>
<evidence type="ECO:0000313" key="8">
    <source>
        <dbReference type="Proteomes" id="UP001194579"/>
    </source>
</evidence>
<evidence type="ECO:0000259" key="2">
    <source>
        <dbReference type="Pfam" id="PF06889"/>
    </source>
</evidence>
<protein>
    <submittedName>
        <fullName evidence="4">DUF1266 domain-containing protein</fullName>
    </submittedName>
</protein>
<dbReference type="EMBL" id="WABS01000019">
    <property type="protein sequence ID" value="MBI0555000.1"/>
    <property type="molecule type" value="Genomic_DNA"/>
</dbReference>
<evidence type="ECO:0000313" key="4">
    <source>
        <dbReference type="EMBL" id="MBI0555000.1"/>
    </source>
</evidence>
<evidence type="ECO:0000313" key="6">
    <source>
        <dbReference type="Proteomes" id="UP000008044"/>
    </source>
</evidence>
<organism evidence="3 6">
    <name type="scientific">Pectobacterium parmentieri</name>
    <dbReference type="NCBI Taxonomy" id="1905730"/>
    <lineage>
        <taxon>Bacteria</taxon>
        <taxon>Pseudomonadati</taxon>
        <taxon>Pseudomonadota</taxon>
        <taxon>Gammaproteobacteria</taxon>
        <taxon>Enterobacterales</taxon>
        <taxon>Pectobacteriaceae</taxon>
        <taxon>Pectobacterium</taxon>
    </lineage>
</organism>
<dbReference type="Proteomes" id="UP000269665">
    <property type="component" value="Unassembled WGS sequence"/>
</dbReference>
<reference evidence="8" key="4">
    <citation type="submission" date="2023-07" db="EMBL/GenBank/DDBJ databases">
        <title>Identification of Pectobacterium versatile causing blackleg of potato from New York State with a whole genome sequencing approach.</title>
        <authorList>
            <person name="Ma X."/>
            <person name="Swingle B."/>
        </authorList>
    </citation>
    <scope>NUCLEOTIDE SEQUENCE [LARGE SCALE GENOMIC DNA]</scope>
    <source>
        <strain evidence="8">NY1588A</strain>
    </source>
</reference>
<dbReference type="Proteomes" id="UP000008044">
    <property type="component" value="Chromosome"/>
</dbReference>
<dbReference type="eggNOG" id="ENOG5031HV7">
    <property type="taxonomic scope" value="Bacteria"/>
</dbReference>
<dbReference type="HOGENOM" id="CLU_917808_0_0_6"/>
<feature type="domain" description="DUF1266" evidence="2">
    <location>
        <begin position="181"/>
        <end position="271"/>
    </location>
</feature>
<dbReference type="KEGG" id="ppar:A8F97_12435"/>
<evidence type="ECO:0000313" key="5">
    <source>
        <dbReference type="EMBL" id="RKO75353.1"/>
    </source>
</evidence>
<reference evidence="4" key="5">
    <citation type="submission" date="2024-05" db="EMBL/GenBank/DDBJ databases">
        <title>Identification of Pectobacterium versatile causing blackleg of potato from New York State with a whole genome sequencing approach.</title>
        <authorList>
            <person name="Ma X."/>
            <person name="Swingle B."/>
        </authorList>
    </citation>
    <scope>NUCLEOTIDE SEQUENCE</scope>
    <source>
        <strain evidence="4">NY1588A</strain>
    </source>
</reference>
<keyword evidence="1" id="KW-0472">Membrane</keyword>
<dbReference type="EMBL" id="CP003415">
    <property type="protein sequence ID" value="AFI89295.1"/>
    <property type="molecule type" value="Genomic_DNA"/>
</dbReference>
<evidence type="ECO:0000313" key="7">
    <source>
        <dbReference type="Proteomes" id="UP000269665"/>
    </source>
</evidence>
<keyword evidence="1" id="KW-0812">Transmembrane</keyword>
<dbReference type="AlphaFoldDB" id="A0A0H3I0S5"/>
<reference evidence="3 6" key="1">
    <citation type="journal article" date="2012" name="J. Bacteriol.">
        <title>Genome sequence of Pectobacterium sp. strain SCC3193.</title>
        <authorList>
            <person name="Koskinen J.P."/>
            <person name="Laine P."/>
            <person name="Niemi O."/>
            <person name="Nykyri J."/>
            <person name="Harjunpaa H."/>
            <person name="Auvinen P."/>
            <person name="Paulin L."/>
            <person name="Pirhonen M."/>
            <person name="Palva T."/>
            <person name="Holm L."/>
        </authorList>
    </citation>
    <scope>NUCLEOTIDE SEQUENCE [LARGE SCALE GENOMIC DNA]</scope>
    <source>
        <strain evidence="3 6">SCC3193</strain>
    </source>
</reference>
<gene>
    <name evidence="3" type="ordered locus">W5S_1194</name>
    <name evidence="5" type="ORF">C5E00_00365</name>
    <name evidence="4" type="ORF">F6Q06_10930</name>
</gene>
<dbReference type="EMBL" id="PSZG01000001">
    <property type="protein sequence ID" value="RKO75353.1"/>
    <property type="molecule type" value="Genomic_DNA"/>
</dbReference>
<reference evidence="5 7" key="3">
    <citation type="journal article" date="2018" name="BMC Genomics">
        <title>High genomic variability in the plant pathogenic bacterium Pectobacterium parmentieri deciphered from de novo assembled complete genomes.</title>
        <authorList>
            <person name="Zoledowska S."/>
            <person name="Motyka-Pomagruk A."/>
            <person name="Sledz W."/>
            <person name="Mengoni A."/>
            <person name="Lojkowska E."/>
        </authorList>
    </citation>
    <scope>NUCLEOTIDE SEQUENCE [LARGE SCALE GENOMIC DNA]</scope>
    <source>
        <strain evidence="5 7">IFB5626</strain>
    </source>
</reference>
<evidence type="ECO:0000256" key="1">
    <source>
        <dbReference type="SAM" id="Phobius"/>
    </source>
</evidence>
<evidence type="ECO:0000313" key="3">
    <source>
        <dbReference type="EMBL" id="AFI89295.1"/>
    </source>
</evidence>
<feature type="transmembrane region" description="Helical" evidence="1">
    <location>
        <begin position="49"/>
        <end position="71"/>
    </location>
</feature>
<dbReference type="Pfam" id="PF06889">
    <property type="entry name" value="DUF1266"/>
    <property type="match status" value="1"/>
</dbReference>
<keyword evidence="8" id="KW-1185">Reference proteome</keyword>
<reference evidence="3" key="2">
    <citation type="submission" date="2012-03" db="EMBL/GenBank/DDBJ databases">
        <authorList>
            <person name="Koskinen P."/>
            <person name="Laine P."/>
            <person name="Niemi O."/>
            <person name="Nykyri J."/>
            <person name="Harjunpaa H."/>
            <person name="Auvinen P."/>
            <person name="Paulin L."/>
            <person name="Pirhonen M."/>
            <person name="Palva T."/>
            <person name="Holm L."/>
        </authorList>
    </citation>
    <scope>NUCLEOTIDE SEQUENCE</scope>
    <source>
        <strain evidence="3">SCC3193</strain>
    </source>
</reference>
<dbReference type="PATRIC" id="fig|1166016.3.peg.1201"/>
<sequence>MLNFFYKDINQLLRGGLVVAAILFGGEWLKNASLIYLNVDFSLLYNVLFYSFLAIWVFVLLRSCAKVFFLLSTKKENNVLSVGINRNAKYPCRDEKDALLVRISSLYSITSVGNGESKKYPNFINCIEECNLSEPDAVEGIKLALSASYDINTSGGLTRFIADLLDEENYSKQRNDDYKKPLSHLYQLAEKTGANLKPVSEINNLTAAFNLQRAALLMRSGVTCGFLSIEEWDSLKDDVVRLMEQEFPSIDQFIHDYMLAVYLFHMDGSFSAFMILERLYGLAIFQEHNYLSWNTAMLNNPSL</sequence>
<dbReference type="Proteomes" id="UP001194579">
    <property type="component" value="Unassembled WGS sequence"/>
</dbReference>
<dbReference type="GeneID" id="45850269"/>
<dbReference type="InterPro" id="IPR009677">
    <property type="entry name" value="DUF1266"/>
</dbReference>
<keyword evidence="1" id="KW-1133">Transmembrane helix</keyword>
<dbReference type="OrthoDB" id="6430462at2"/>
<dbReference type="RefSeq" id="WP_014698985.1">
    <property type="nucleotide sequence ID" value="NC_017845.1"/>
</dbReference>